<keyword evidence="5 7" id="KW-1133">Transmembrane helix</keyword>
<sequence>MSWMDFAVRLFVSFFLGVGIGIERQWLRTRAILKTNVLVTVGAAMFVMLSIMTPGDASPTRISAQIVSGVGFLGGGVILREGASVKGTNTAATLWCAAAIGTLVGSGYLVQAYLGTFAVVSAHLLLRPLVEAFKNQEESFDYRTTATTSWDNPSEQDVLDLKEEEAEEEAEAFASSELFNGEKNTYGEFPLAVASNHQAHYRCHITCSSDNETKVLTVLLRSLKEQEWRLKQLDSTNILRKRQSQQPEMVEIKADFLAHDNHYEPECLEAIISSLKSDSLVSSISWKFSA</sequence>
<dbReference type="EMBL" id="CAACVJ010000490">
    <property type="protein sequence ID" value="VEP17071.1"/>
    <property type="molecule type" value="Genomic_DNA"/>
</dbReference>
<dbReference type="PRINTS" id="PR01837">
    <property type="entry name" value="MGTCSAPBPROT"/>
</dbReference>
<feature type="domain" description="MgtC-like C-terminal" evidence="9">
    <location>
        <begin position="201"/>
        <end position="286"/>
    </location>
</feature>
<evidence type="ECO:0000259" key="8">
    <source>
        <dbReference type="Pfam" id="PF02308"/>
    </source>
</evidence>
<comment type="similarity">
    <text evidence="2">Belongs to the MgtC/SapB family.</text>
</comment>
<feature type="transmembrane region" description="Helical" evidence="7">
    <location>
        <begin position="6"/>
        <end position="23"/>
    </location>
</feature>
<evidence type="ECO:0000256" key="3">
    <source>
        <dbReference type="ARBA" id="ARBA00022475"/>
    </source>
</evidence>
<protein>
    <submittedName>
        <fullName evidence="10">MgtC family protein</fullName>
    </submittedName>
</protein>
<evidence type="ECO:0000313" key="10">
    <source>
        <dbReference type="EMBL" id="VEP17071.1"/>
    </source>
</evidence>
<feature type="transmembrane region" description="Helical" evidence="7">
    <location>
        <begin position="61"/>
        <end position="79"/>
    </location>
</feature>
<dbReference type="InterPro" id="IPR049177">
    <property type="entry name" value="MgtC_SapB_SrpB_YhiD_N"/>
</dbReference>
<evidence type="ECO:0000256" key="7">
    <source>
        <dbReference type="SAM" id="Phobius"/>
    </source>
</evidence>
<organism evidence="10 11">
    <name type="scientific">Hyella patelloides LEGE 07179</name>
    <dbReference type="NCBI Taxonomy" id="945734"/>
    <lineage>
        <taxon>Bacteria</taxon>
        <taxon>Bacillati</taxon>
        <taxon>Cyanobacteriota</taxon>
        <taxon>Cyanophyceae</taxon>
        <taxon>Pleurocapsales</taxon>
        <taxon>Hyellaceae</taxon>
        <taxon>Hyella</taxon>
    </lineage>
</organism>
<dbReference type="Proteomes" id="UP000320055">
    <property type="component" value="Unassembled WGS sequence"/>
</dbReference>
<evidence type="ECO:0000256" key="5">
    <source>
        <dbReference type="ARBA" id="ARBA00022989"/>
    </source>
</evidence>
<dbReference type="Gene3D" id="3.30.70.260">
    <property type="match status" value="1"/>
</dbReference>
<keyword evidence="11" id="KW-1185">Reference proteome</keyword>
<gene>
    <name evidence="10" type="ORF">H1P_540004</name>
</gene>
<dbReference type="GO" id="GO:0005886">
    <property type="term" value="C:plasma membrane"/>
    <property type="evidence" value="ECO:0007669"/>
    <property type="project" value="UniProtKB-SubCell"/>
</dbReference>
<feature type="transmembrane region" description="Helical" evidence="7">
    <location>
        <begin position="91"/>
        <end position="114"/>
    </location>
</feature>
<dbReference type="InterPro" id="IPR048640">
    <property type="entry name" value="MgtC-like_C"/>
</dbReference>
<dbReference type="PANTHER" id="PTHR33778:SF3">
    <property type="entry name" value="PROTEIN MGTC"/>
    <property type="match status" value="1"/>
</dbReference>
<evidence type="ECO:0000256" key="4">
    <source>
        <dbReference type="ARBA" id="ARBA00022692"/>
    </source>
</evidence>
<reference evidence="10 11" key="1">
    <citation type="submission" date="2019-01" db="EMBL/GenBank/DDBJ databases">
        <authorList>
            <person name="Brito A."/>
        </authorList>
    </citation>
    <scope>NUCLEOTIDE SEQUENCE [LARGE SCALE GENOMIC DNA]</scope>
    <source>
        <strain evidence="10">1</strain>
    </source>
</reference>
<evidence type="ECO:0000256" key="1">
    <source>
        <dbReference type="ARBA" id="ARBA00004651"/>
    </source>
</evidence>
<dbReference type="PANTHER" id="PTHR33778">
    <property type="entry name" value="PROTEIN MGTC"/>
    <property type="match status" value="1"/>
</dbReference>
<comment type="subcellular location">
    <subcellularLocation>
        <location evidence="1">Cell membrane</location>
        <topology evidence="1">Multi-pass membrane protein</topology>
    </subcellularLocation>
</comment>
<dbReference type="Pfam" id="PF02308">
    <property type="entry name" value="MgtC"/>
    <property type="match status" value="1"/>
</dbReference>
<evidence type="ECO:0000256" key="2">
    <source>
        <dbReference type="ARBA" id="ARBA00009298"/>
    </source>
</evidence>
<dbReference type="OrthoDB" id="9811198at2"/>
<feature type="domain" description="MgtC/SapB/SrpB/YhiD N-terminal" evidence="8">
    <location>
        <begin position="10"/>
        <end position="130"/>
    </location>
</feature>
<feature type="transmembrane region" description="Helical" evidence="7">
    <location>
        <begin position="35"/>
        <end position="55"/>
    </location>
</feature>
<dbReference type="RefSeq" id="WP_144866742.1">
    <property type="nucleotide sequence ID" value="NZ_LR213814.1"/>
</dbReference>
<dbReference type="AlphaFoldDB" id="A0A563W054"/>
<keyword evidence="4 7" id="KW-0812">Transmembrane</keyword>
<evidence type="ECO:0000313" key="11">
    <source>
        <dbReference type="Proteomes" id="UP000320055"/>
    </source>
</evidence>
<accession>A0A563W054</accession>
<keyword evidence="3" id="KW-1003">Cell membrane</keyword>
<name>A0A563W054_9CYAN</name>
<dbReference type="Pfam" id="PF21770">
    <property type="entry name" value="MgtC_SapB_C"/>
    <property type="match status" value="1"/>
</dbReference>
<evidence type="ECO:0000256" key="6">
    <source>
        <dbReference type="ARBA" id="ARBA00023136"/>
    </source>
</evidence>
<keyword evidence="6 7" id="KW-0472">Membrane</keyword>
<proteinExistence type="inferred from homology"/>
<dbReference type="InterPro" id="IPR003416">
    <property type="entry name" value="MgtC/SapB/SrpB/YhiD_fam"/>
</dbReference>
<evidence type="ECO:0000259" key="9">
    <source>
        <dbReference type="Pfam" id="PF21770"/>
    </source>
</evidence>